<accession>A0ABS1PF01</accession>
<organism evidence="2 3">
    <name type="scientific">Streptomyces endocoffeicus</name>
    <dbReference type="NCBI Taxonomy" id="2898945"/>
    <lineage>
        <taxon>Bacteria</taxon>
        <taxon>Bacillati</taxon>
        <taxon>Actinomycetota</taxon>
        <taxon>Actinomycetes</taxon>
        <taxon>Kitasatosporales</taxon>
        <taxon>Streptomycetaceae</taxon>
        <taxon>Streptomyces</taxon>
    </lineage>
</organism>
<proteinExistence type="predicted"/>
<gene>
    <name evidence="2" type="ORF">JK364_00805</name>
</gene>
<reference evidence="2 3" key="1">
    <citation type="submission" date="2021-01" db="EMBL/GenBank/DDBJ databases">
        <title>WGS of actinomycetes isolated from Thailand.</title>
        <authorList>
            <person name="Thawai C."/>
        </authorList>
    </citation>
    <scope>NUCLEOTIDE SEQUENCE [LARGE SCALE GENOMIC DNA]</scope>
    <source>
        <strain evidence="2 3">CA3R110</strain>
    </source>
</reference>
<evidence type="ECO:0000313" key="3">
    <source>
        <dbReference type="Proteomes" id="UP000621510"/>
    </source>
</evidence>
<dbReference type="EMBL" id="JAERRG010000001">
    <property type="protein sequence ID" value="MBL1110958.1"/>
    <property type="molecule type" value="Genomic_DNA"/>
</dbReference>
<keyword evidence="3" id="KW-1185">Reference proteome</keyword>
<evidence type="ECO:0000256" key="1">
    <source>
        <dbReference type="SAM" id="MobiDB-lite"/>
    </source>
</evidence>
<dbReference type="RefSeq" id="WP_201849011.1">
    <property type="nucleotide sequence ID" value="NZ_JAERRG010000001.1"/>
</dbReference>
<evidence type="ECO:0000313" key="2">
    <source>
        <dbReference type="EMBL" id="MBL1110958.1"/>
    </source>
</evidence>
<name>A0ABS1PF01_9ACTN</name>
<feature type="region of interest" description="Disordered" evidence="1">
    <location>
        <begin position="39"/>
        <end position="61"/>
    </location>
</feature>
<evidence type="ECO:0008006" key="4">
    <source>
        <dbReference type="Google" id="ProtNLM"/>
    </source>
</evidence>
<dbReference type="Proteomes" id="UP000621510">
    <property type="component" value="Unassembled WGS sequence"/>
</dbReference>
<feature type="compositionally biased region" description="Basic and acidic residues" evidence="1">
    <location>
        <begin position="41"/>
        <end position="53"/>
    </location>
</feature>
<sequence>MYENTVTGWDQRPQVRRWVMSVVVYKGVDHHNTTSFSAFDKPMDVRPPVKTDTLDASGTSR</sequence>
<comment type="caution">
    <text evidence="2">The sequence shown here is derived from an EMBL/GenBank/DDBJ whole genome shotgun (WGS) entry which is preliminary data.</text>
</comment>
<protein>
    <recommendedName>
        <fullName evidence="4">Transposase</fullName>
    </recommendedName>
</protein>